<sequence length="890" mass="100320">MNKKCRTIKKISWHVSVQFVLFIIGLSLTLFNHHQNLNALDKQIIDSLNKRVDVIITEINDRLEMYHRALNAMRGTIHSLEVSNLNYQAIANYSKSHNYQLELPGANGIGYIKNVEPKNLNTFVESARKERDDNQFNIKSLNPHTKNQFIIQYIFPENKNNQAIGLDIGSETMRRSAALNAAKNNQVQLTGPITLVQANQKTQQGFLILLPVYNSIIPPKSQTQRMDDLVGWTYSPLLIDEVLKSLSKFDANYLSLIDETKESSITFFTYGNKNDITSYSVTNNITIMGRTWVITLHGTNAHINSLNLPNKFEEFFNGLILTVLIMLIILSVQITLYRKAQRDQLEIQLSKKHEKALEAANLKLEAEVKARTYQLAEINMLQRSILNSASYSVIATDIKGIITVFNPAAEKLLGYPADQVVGIKTPAIFHLEEEIIKQAKKLSKELNIEVKANFDVFVLKASLNQPDTNQWTYVSSDGKHTQVNLNITSLLNNEDKIVGYLGIAYDLTEQIIHEKALADAKKQAEKASQAKSEFLANMSHEIRTPMNGLFGTLQLLEELPLADKAKDYVNKAIYSTKALTTIINDILDFSKIEAGKLSLENRTFELQELLNYLHSDLIIPAKEKGIYLTFNSTVKHNYWIGDAVRLRQIFLNIISNAIKFTHKGGITLYVTLTENKHLSFIITDTGIGISPEVLPRLFERFEQADQSTTREYGGTGLGLPITKSLIRLMGGKIDVESELELGSKFVITLPLEASQIKPDTIDIEINNYPDLNDRTILLAEDNQINQVVAKAMLAPTKANIVIANNGLEAVDLCKELSPDLIFMDIQMPKMDGLEACSIIKEFNSKQIIIALTANVLAEQKEIYNKLFDGYLAKPIEKLELIRMLHQLLKS</sequence>
<evidence type="ECO:0000256" key="8">
    <source>
        <dbReference type="ARBA" id="ARBA00022989"/>
    </source>
</evidence>
<accession>A0ABQ3ITD1</accession>
<evidence type="ECO:0000256" key="7">
    <source>
        <dbReference type="ARBA" id="ARBA00022777"/>
    </source>
</evidence>
<feature type="domain" description="PAC" evidence="15">
    <location>
        <begin position="467"/>
        <end position="519"/>
    </location>
</feature>
<dbReference type="Pfam" id="PF00512">
    <property type="entry name" value="HisKA"/>
    <property type="match status" value="1"/>
</dbReference>
<evidence type="ECO:0000256" key="9">
    <source>
        <dbReference type="ARBA" id="ARBA00023136"/>
    </source>
</evidence>
<dbReference type="Gene3D" id="1.10.287.130">
    <property type="match status" value="1"/>
</dbReference>
<dbReference type="PROSITE" id="PS50113">
    <property type="entry name" value="PAC"/>
    <property type="match status" value="1"/>
</dbReference>
<comment type="subcellular location">
    <subcellularLocation>
        <location evidence="2">Membrane</location>
    </subcellularLocation>
</comment>
<dbReference type="PROSITE" id="PS50110">
    <property type="entry name" value="RESPONSE_REGULATORY"/>
    <property type="match status" value="1"/>
</dbReference>
<evidence type="ECO:0000256" key="11">
    <source>
        <dbReference type="SAM" id="Phobius"/>
    </source>
</evidence>
<keyword evidence="9 11" id="KW-0472">Membrane</keyword>
<keyword evidence="7" id="KW-0418">Kinase</keyword>
<dbReference type="PANTHER" id="PTHR43047:SF64">
    <property type="entry name" value="HISTIDINE KINASE CONTAINING CHEY-HOMOLOGOUS RECEIVER DOMAIN AND PAS DOMAIN-RELATED"/>
    <property type="match status" value="1"/>
</dbReference>
<dbReference type="InterPro" id="IPR006189">
    <property type="entry name" value="CHASE_dom"/>
</dbReference>
<dbReference type="InterPro" id="IPR001789">
    <property type="entry name" value="Sig_transdc_resp-reg_receiver"/>
</dbReference>
<evidence type="ECO:0000256" key="5">
    <source>
        <dbReference type="ARBA" id="ARBA00022679"/>
    </source>
</evidence>
<feature type="transmembrane region" description="Helical" evidence="11">
    <location>
        <begin position="315"/>
        <end position="337"/>
    </location>
</feature>
<dbReference type="Gene3D" id="3.30.450.350">
    <property type="entry name" value="CHASE domain"/>
    <property type="match status" value="1"/>
</dbReference>
<reference evidence="18" key="1">
    <citation type="journal article" date="2019" name="Int. J. Syst. Evol. Microbiol.">
        <title>The Global Catalogue of Microorganisms (GCM) 10K type strain sequencing project: providing services to taxonomists for standard genome sequencing and annotation.</title>
        <authorList>
            <consortium name="The Broad Institute Genomics Platform"/>
            <consortium name="The Broad Institute Genome Sequencing Center for Infectious Disease"/>
            <person name="Wu L."/>
            <person name="Ma J."/>
        </authorList>
    </citation>
    <scope>NUCLEOTIDE SEQUENCE [LARGE SCALE GENOMIC DNA]</scope>
    <source>
        <strain evidence="18">CGMCC 1.15922</strain>
    </source>
</reference>
<dbReference type="InterPro" id="IPR011006">
    <property type="entry name" value="CheY-like_superfamily"/>
</dbReference>
<dbReference type="NCBIfam" id="TIGR00229">
    <property type="entry name" value="sensory_box"/>
    <property type="match status" value="1"/>
</dbReference>
<keyword evidence="6 11" id="KW-0812">Transmembrane</keyword>
<dbReference type="SUPFAM" id="SSF47384">
    <property type="entry name" value="Homodimeric domain of signal transducing histidine kinase"/>
    <property type="match status" value="1"/>
</dbReference>
<name>A0ABQ3ITD1_9GAMM</name>
<dbReference type="InterPro" id="IPR003661">
    <property type="entry name" value="HisK_dim/P_dom"/>
</dbReference>
<dbReference type="Pfam" id="PF00072">
    <property type="entry name" value="Response_reg"/>
    <property type="match status" value="1"/>
</dbReference>
<dbReference type="InterPro" id="IPR004358">
    <property type="entry name" value="Sig_transdc_His_kin-like_C"/>
</dbReference>
<feature type="domain" description="Histidine kinase" evidence="12">
    <location>
        <begin position="537"/>
        <end position="753"/>
    </location>
</feature>
<evidence type="ECO:0000259" key="16">
    <source>
        <dbReference type="PROSITE" id="PS50839"/>
    </source>
</evidence>
<organism evidence="17 18">
    <name type="scientific">Thalassotalea profundi</name>
    <dbReference type="NCBI Taxonomy" id="2036687"/>
    <lineage>
        <taxon>Bacteria</taxon>
        <taxon>Pseudomonadati</taxon>
        <taxon>Pseudomonadota</taxon>
        <taxon>Gammaproteobacteria</taxon>
        <taxon>Alteromonadales</taxon>
        <taxon>Colwelliaceae</taxon>
        <taxon>Thalassotalea</taxon>
    </lineage>
</organism>
<evidence type="ECO:0000313" key="17">
    <source>
        <dbReference type="EMBL" id="GHE90320.1"/>
    </source>
</evidence>
<comment type="catalytic activity">
    <reaction evidence="1">
        <text>ATP + protein L-histidine = ADP + protein N-phospho-L-histidine.</text>
        <dbReference type="EC" id="2.7.13.3"/>
    </reaction>
</comment>
<dbReference type="Gene3D" id="3.30.565.10">
    <property type="entry name" value="Histidine kinase-like ATPase, C-terminal domain"/>
    <property type="match status" value="1"/>
</dbReference>
<dbReference type="InterPro" id="IPR013767">
    <property type="entry name" value="PAS_fold"/>
</dbReference>
<protein>
    <recommendedName>
        <fullName evidence="3">histidine kinase</fullName>
        <ecNumber evidence="3">2.7.13.3</ecNumber>
    </recommendedName>
</protein>
<feature type="domain" description="PAS" evidence="14">
    <location>
        <begin position="383"/>
        <end position="422"/>
    </location>
</feature>
<feature type="modified residue" description="4-aspartylphosphate" evidence="10">
    <location>
        <position position="824"/>
    </location>
</feature>
<dbReference type="PRINTS" id="PR00344">
    <property type="entry name" value="BCTRLSENSOR"/>
</dbReference>
<evidence type="ECO:0000259" key="12">
    <source>
        <dbReference type="PROSITE" id="PS50109"/>
    </source>
</evidence>
<dbReference type="InterPro" id="IPR005467">
    <property type="entry name" value="His_kinase_dom"/>
</dbReference>
<evidence type="ECO:0000259" key="14">
    <source>
        <dbReference type="PROSITE" id="PS50112"/>
    </source>
</evidence>
<keyword evidence="4 10" id="KW-0597">Phosphoprotein</keyword>
<dbReference type="SMART" id="SM01079">
    <property type="entry name" value="CHASE"/>
    <property type="match status" value="1"/>
</dbReference>
<evidence type="ECO:0000259" key="15">
    <source>
        <dbReference type="PROSITE" id="PS50113"/>
    </source>
</evidence>
<feature type="domain" description="Response regulatory" evidence="13">
    <location>
        <begin position="775"/>
        <end position="888"/>
    </location>
</feature>
<dbReference type="InterPro" id="IPR042240">
    <property type="entry name" value="CHASE_sf"/>
</dbReference>
<evidence type="ECO:0000256" key="3">
    <source>
        <dbReference type="ARBA" id="ARBA00012438"/>
    </source>
</evidence>
<dbReference type="SUPFAM" id="SSF55785">
    <property type="entry name" value="PYP-like sensor domain (PAS domain)"/>
    <property type="match status" value="1"/>
</dbReference>
<dbReference type="SUPFAM" id="SSF52172">
    <property type="entry name" value="CheY-like"/>
    <property type="match status" value="1"/>
</dbReference>
<evidence type="ECO:0000259" key="13">
    <source>
        <dbReference type="PROSITE" id="PS50110"/>
    </source>
</evidence>
<dbReference type="InterPro" id="IPR003594">
    <property type="entry name" value="HATPase_dom"/>
</dbReference>
<keyword evidence="8 11" id="KW-1133">Transmembrane helix</keyword>
<dbReference type="InterPro" id="IPR000014">
    <property type="entry name" value="PAS"/>
</dbReference>
<dbReference type="SMART" id="SM00387">
    <property type="entry name" value="HATPase_c"/>
    <property type="match status" value="1"/>
</dbReference>
<dbReference type="SMART" id="SM00091">
    <property type="entry name" value="PAS"/>
    <property type="match status" value="1"/>
</dbReference>
<dbReference type="Gene3D" id="3.40.50.2300">
    <property type="match status" value="1"/>
</dbReference>
<dbReference type="EMBL" id="BNAH01000007">
    <property type="protein sequence ID" value="GHE90320.1"/>
    <property type="molecule type" value="Genomic_DNA"/>
</dbReference>
<keyword evidence="5" id="KW-0808">Transferase</keyword>
<dbReference type="EC" id="2.7.13.3" evidence="3"/>
<dbReference type="InterPro" id="IPR036890">
    <property type="entry name" value="HATPase_C_sf"/>
</dbReference>
<dbReference type="CDD" id="cd16922">
    <property type="entry name" value="HATPase_EvgS-ArcB-TorS-like"/>
    <property type="match status" value="1"/>
</dbReference>
<dbReference type="CDD" id="cd00130">
    <property type="entry name" value="PAS"/>
    <property type="match status" value="1"/>
</dbReference>
<dbReference type="InterPro" id="IPR035965">
    <property type="entry name" value="PAS-like_dom_sf"/>
</dbReference>
<evidence type="ECO:0000256" key="10">
    <source>
        <dbReference type="PROSITE-ProRule" id="PRU00169"/>
    </source>
</evidence>
<dbReference type="SMART" id="SM00448">
    <property type="entry name" value="REC"/>
    <property type="match status" value="1"/>
</dbReference>
<proteinExistence type="predicted"/>
<evidence type="ECO:0000256" key="4">
    <source>
        <dbReference type="ARBA" id="ARBA00022553"/>
    </source>
</evidence>
<feature type="domain" description="CHASE" evidence="16">
    <location>
        <begin position="149"/>
        <end position="295"/>
    </location>
</feature>
<dbReference type="InterPro" id="IPR036097">
    <property type="entry name" value="HisK_dim/P_sf"/>
</dbReference>
<dbReference type="Pfam" id="PF02518">
    <property type="entry name" value="HATPase_c"/>
    <property type="match status" value="1"/>
</dbReference>
<dbReference type="PROSITE" id="PS50112">
    <property type="entry name" value="PAS"/>
    <property type="match status" value="1"/>
</dbReference>
<dbReference type="PROSITE" id="PS50839">
    <property type="entry name" value="CHASE"/>
    <property type="match status" value="1"/>
</dbReference>
<evidence type="ECO:0000256" key="2">
    <source>
        <dbReference type="ARBA" id="ARBA00004370"/>
    </source>
</evidence>
<gene>
    <name evidence="17" type="ORF">GCM10011501_19640</name>
</gene>
<dbReference type="Pfam" id="PF03924">
    <property type="entry name" value="CHASE"/>
    <property type="match status" value="1"/>
</dbReference>
<dbReference type="InterPro" id="IPR000700">
    <property type="entry name" value="PAS-assoc_C"/>
</dbReference>
<dbReference type="PANTHER" id="PTHR43047">
    <property type="entry name" value="TWO-COMPONENT HISTIDINE PROTEIN KINASE"/>
    <property type="match status" value="1"/>
</dbReference>
<keyword evidence="18" id="KW-1185">Reference proteome</keyword>
<dbReference type="Pfam" id="PF00989">
    <property type="entry name" value="PAS"/>
    <property type="match status" value="1"/>
</dbReference>
<dbReference type="CDD" id="cd00082">
    <property type="entry name" value="HisKA"/>
    <property type="match status" value="1"/>
</dbReference>
<dbReference type="CDD" id="cd17546">
    <property type="entry name" value="REC_hyHK_CKI1_RcsC-like"/>
    <property type="match status" value="1"/>
</dbReference>
<dbReference type="SUPFAM" id="SSF55874">
    <property type="entry name" value="ATPase domain of HSP90 chaperone/DNA topoisomerase II/histidine kinase"/>
    <property type="match status" value="1"/>
</dbReference>
<evidence type="ECO:0000313" key="18">
    <source>
        <dbReference type="Proteomes" id="UP000626370"/>
    </source>
</evidence>
<dbReference type="Gene3D" id="3.30.450.20">
    <property type="entry name" value="PAS domain"/>
    <property type="match status" value="1"/>
</dbReference>
<evidence type="ECO:0000256" key="6">
    <source>
        <dbReference type="ARBA" id="ARBA00022692"/>
    </source>
</evidence>
<evidence type="ECO:0000256" key="1">
    <source>
        <dbReference type="ARBA" id="ARBA00000085"/>
    </source>
</evidence>
<dbReference type="Proteomes" id="UP000626370">
    <property type="component" value="Unassembled WGS sequence"/>
</dbReference>
<dbReference type="SMART" id="SM00388">
    <property type="entry name" value="HisKA"/>
    <property type="match status" value="1"/>
</dbReference>
<dbReference type="PROSITE" id="PS50109">
    <property type="entry name" value="HIS_KIN"/>
    <property type="match status" value="1"/>
</dbReference>
<comment type="caution">
    <text evidence="17">The sequence shown here is derived from an EMBL/GenBank/DDBJ whole genome shotgun (WGS) entry which is preliminary data.</text>
</comment>